<feature type="region of interest" description="Disordered" evidence="1">
    <location>
        <begin position="1"/>
        <end position="20"/>
    </location>
</feature>
<dbReference type="Proteomes" id="UP000030645">
    <property type="component" value="Unassembled WGS sequence"/>
</dbReference>
<accession>W9QJ58</accession>
<evidence type="ECO:0000313" key="3">
    <source>
        <dbReference type="Proteomes" id="UP000030645"/>
    </source>
</evidence>
<name>W9QJ58_9ROSA</name>
<sequence>MKKETHIMSVDNRPKGVKNQYVEMSRELRAEEDKPGTGKTGRDNPNLAFKFKYKITTRRLDQIRIITS</sequence>
<evidence type="ECO:0000256" key="1">
    <source>
        <dbReference type="SAM" id="MobiDB-lite"/>
    </source>
</evidence>
<gene>
    <name evidence="2" type="ORF">L484_013931</name>
</gene>
<evidence type="ECO:0000313" key="2">
    <source>
        <dbReference type="EMBL" id="EXB38298.1"/>
    </source>
</evidence>
<keyword evidence="3" id="KW-1185">Reference proteome</keyword>
<organism evidence="2 3">
    <name type="scientific">Morus notabilis</name>
    <dbReference type="NCBI Taxonomy" id="981085"/>
    <lineage>
        <taxon>Eukaryota</taxon>
        <taxon>Viridiplantae</taxon>
        <taxon>Streptophyta</taxon>
        <taxon>Embryophyta</taxon>
        <taxon>Tracheophyta</taxon>
        <taxon>Spermatophyta</taxon>
        <taxon>Magnoliopsida</taxon>
        <taxon>eudicotyledons</taxon>
        <taxon>Gunneridae</taxon>
        <taxon>Pentapetalae</taxon>
        <taxon>rosids</taxon>
        <taxon>fabids</taxon>
        <taxon>Rosales</taxon>
        <taxon>Moraceae</taxon>
        <taxon>Moreae</taxon>
        <taxon>Morus</taxon>
    </lineage>
</organism>
<proteinExistence type="predicted"/>
<reference evidence="3" key="1">
    <citation type="submission" date="2013-01" db="EMBL/GenBank/DDBJ databases">
        <title>Draft Genome Sequence of a Mulberry Tree, Morus notabilis C.K. Schneid.</title>
        <authorList>
            <person name="He N."/>
            <person name="Zhao S."/>
        </authorList>
    </citation>
    <scope>NUCLEOTIDE SEQUENCE</scope>
</reference>
<protein>
    <submittedName>
        <fullName evidence="2">Uncharacterized protein</fullName>
    </submittedName>
</protein>
<dbReference type="AlphaFoldDB" id="W9QJ58"/>
<dbReference type="EMBL" id="KE343687">
    <property type="protein sequence ID" value="EXB38298.1"/>
    <property type="molecule type" value="Genomic_DNA"/>
</dbReference>